<organism evidence="2 3">
    <name type="scientific">Gossypium harknessii</name>
    <dbReference type="NCBI Taxonomy" id="34285"/>
    <lineage>
        <taxon>Eukaryota</taxon>
        <taxon>Viridiplantae</taxon>
        <taxon>Streptophyta</taxon>
        <taxon>Embryophyta</taxon>
        <taxon>Tracheophyta</taxon>
        <taxon>Spermatophyta</taxon>
        <taxon>Magnoliopsida</taxon>
        <taxon>eudicotyledons</taxon>
        <taxon>Gunneridae</taxon>
        <taxon>Pentapetalae</taxon>
        <taxon>rosids</taxon>
        <taxon>malvids</taxon>
        <taxon>Malvales</taxon>
        <taxon>Malvaceae</taxon>
        <taxon>Malvoideae</taxon>
        <taxon>Gossypium</taxon>
    </lineage>
</organism>
<dbReference type="InterPro" id="IPR016024">
    <property type="entry name" value="ARM-type_fold"/>
</dbReference>
<dbReference type="EMBL" id="JABFAD010000001">
    <property type="protein sequence ID" value="MBA0791203.1"/>
    <property type="molecule type" value="Genomic_DNA"/>
</dbReference>
<gene>
    <name evidence="2" type="ORF">Gohar_015795</name>
</gene>
<dbReference type="PANTHER" id="PTHR46043:SF2">
    <property type="entry name" value="ARM REPEAT SUPERFAMILY PROTEIN"/>
    <property type="match status" value="1"/>
</dbReference>
<dbReference type="Gene3D" id="1.25.10.10">
    <property type="entry name" value="Leucine-rich Repeat Variant"/>
    <property type="match status" value="1"/>
</dbReference>
<dbReference type="Pfam" id="PF00514">
    <property type="entry name" value="Arm"/>
    <property type="match status" value="1"/>
</dbReference>
<reference evidence="2 3" key="1">
    <citation type="journal article" date="2019" name="Genome Biol. Evol.">
        <title>Insights into the evolution of the New World diploid cottons (Gossypium, subgenus Houzingenia) based on genome sequencing.</title>
        <authorList>
            <person name="Grover C.E."/>
            <person name="Arick M.A. 2nd"/>
            <person name="Thrash A."/>
            <person name="Conover J.L."/>
            <person name="Sanders W.S."/>
            <person name="Peterson D.G."/>
            <person name="Frelichowski J.E."/>
            <person name="Scheffler J.A."/>
            <person name="Scheffler B.E."/>
            <person name="Wendel J.F."/>
        </authorList>
    </citation>
    <scope>NUCLEOTIDE SEQUENCE [LARGE SCALE GENOMIC DNA]</scope>
    <source>
        <strain evidence="2">0</strain>
        <tissue evidence="2">Leaf</tissue>
    </source>
</reference>
<dbReference type="SUPFAM" id="SSF48371">
    <property type="entry name" value="ARM repeat"/>
    <property type="match status" value="1"/>
</dbReference>
<name>A0A7J9G120_9ROSI</name>
<keyword evidence="1" id="KW-0677">Repeat</keyword>
<sequence length="170" mass="18179">MLSSSSQHSRKIIFEEGGLGPLLRILETGSISLKEKAAIAVEAITADPENAWAISAYGRVSALIEACRSGSQPIQTHAVGALRNVASVEDIRLALGEEGAVPILVQLLVSGNTATQEKVANCLSILASSGEYCRALIIQEKGLPRLMHMIQDLSNSDTIEHVLRTICSFR</sequence>
<protein>
    <submittedName>
        <fullName evidence="2">Uncharacterized protein</fullName>
    </submittedName>
</protein>
<dbReference type="Proteomes" id="UP000593560">
    <property type="component" value="Unassembled WGS sequence"/>
</dbReference>
<dbReference type="SMART" id="SM00185">
    <property type="entry name" value="ARM"/>
    <property type="match status" value="4"/>
</dbReference>
<dbReference type="InterPro" id="IPR000225">
    <property type="entry name" value="Armadillo"/>
</dbReference>
<comment type="caution">
    <text evidence="2">The sequence shown here is derived from an EMBL/GenBank/DDBJ whole genome shotgun (WGS) entry which is preliminary data.</text>
</comment>
<evidence type="ECO:0000313" key="2">
    <source>
        <dbReference type="EMBL" id="MBA0791203.1"/>
    </source>
</evidence>
<dbReference type="PANTHER" id="PTHR46043">
    <property type="entry name" value="ARM REPEAT SUPERFAMILY PROTEIN"/>
    <property type="match status" value="1"/>
</dbReference>
<dbReference type="AlphaFoldDB" id="A0A7J9G120"/>
<accession>A0A7J9G120</accession>
<evidence type="ECO:0000256" key="1">
    <source>
        <dbReference type="ARBA" id="ARBA00022737"/>
    </source>
</evidence>
<proteinExistence type="predicted"/>
<dbReference type="OrthoDB" id="7537227at2759"/>
<dbReference type="InterPro" id="IPR011989">
    <property type="entry name" value="ARM-like"/>
</dbReference>
<keyword evidence="3" id="KW-1185">Reference proteome</keyword>
<evidence type="ECO:0000313" key="3">
    <source>
        <dbReference type="Proteomes" id="UP000593560"/>
    </source>
</evidence>